<organism evidence="1 2">
    <name type="scientific">Pseudovirgaria hyperparasitica</name>
    <dbReference type="NCBI Taxonomy" id="470096"/>
    <lineage>
        <taxon>Eukaryota</taxon>
        <taxon>Fungi</taxon>
        <taxon>Dikarya</taxon>
        <taxon>Ascomycota</taxon>
        <taxon>Pezizomycotina</taxon>
        <taxon>Dothideomycetes</taxon>
        <taxon>Dothideomycetes incertae sedis</taxon>
        <taxon>Acrospermales</taxon>
        <taxon>Acrospermaceae</taxon>
        <taxon>Pseudovirgaria</taxon>
    </lineage>
</organism>
<dbReference type="Proteomes" id="UP000799437">
    <property type="component" value="Unassembled WGS sequence"/>
</dbReference>
<accession>A0A6A6W1D5</accession>
<gene>
    <name evidence="1" type="ORF">EJ05DRAFT_62988</name>
</gene>
<reference evidence="1" key="1">
    <citation type="journal article" date="2020" name="Stud. Mycol.">
        <title>101 Dothideomycetes genomes: a test case for predicting lifestyles and emergence of pathogens.</title>
        <authorList>
            <person name="Haridas S."/>
            <person name="Albert R."/>
            <person name="Binder M."/>
            <person name="Bloem J."/>
            <person name="Labutti K."/>
            <person name="Salamov A."/>
            <person name="Andreopoulos B."/>
            <person name="Baker S."/>
            <person name="Barry K."/>
            <person name="Bills G."/>
            <person name="Bluhm B."/>
            <person name="Cannon C."/>
            <person name="Castanera R."/>
            <person name="Culley D."/>
            <person name="Daum C."/>
            <person name="Ezra D."/>
            <person name="Gonzalez J."/>
            <person name="Henrissat B."/>
            <person name="Kuo A."/>
            <person name="Liang C."/>
            <person name="Lipzen A."/>
            <person name="Lutzoni F."/>
            <person name="Magnuson J."/>
            <person name="Mondo S."/>
            <person name="Nolan M."/>
            <person name="Ohm R."/>
            <person name="Pangilinan J."/>
            <person name="Park H.-J."/>
            <person name="Ramirez L."/>
            <person name="Alfaro M."/>
            <person name="Sun H."/>
            <person name="Tritt A."/>
            <person name="Yoshinaga Y."/>
            <person name="Zwiers L.-H."/>
            <person name="Turgeon B."/>
            <person name="Goodwin S."/>
            <person name="Spatafora J."/>
            <person name="Crous P."/>
            <person name="Grigoriev I."/>
        </authorList>
    </citation>
    <scope>NUCLEOTIDE SEQUENCE</scope>
    <source>
        <strain evidence="1">CBS 121739</strain>
    </source>
</reference>
<dbReference type="EMBL" id="ML996575">
    <property type="protein sequence ID" value="KAF2756353.1"/>
    <property type="molecule type" value="Genomic_DNA"/>
</dbReference>
<name>A0A6A6W1D5_9PEZI</name>
<sequence>MRCPRPSLLWVGRSSICAIVTGYPLCPSIQPLLPFFFFTSLLFPTRSPPSFPPSSIFNHSKTSHCSQLFQVNRGSVYRSLTSPPPLGSQHRRADHHVGQVKFQHPPLSLPEPRIFPIMSVIAAIITSDASRRRLFCRRICVNVMSTSVLLCCESDLFL</sequence>
<dbReference type="GeneID" id="54490872"/>
<protein>
    <submittedName>
        <fullName evidence="1">Uncharacterized protein</fullName>
    </submittedName>
</protein>
<dbReference type="AlphaFoldDB" id="A0A6A6W1D5"/>
<evidence type="ECO:0000313" key="1">
    <source>
        <dbReference type="EMBL" id="KAF2756353.1"/>
    </source>
</evidence>
<evidence type="ECO:0000313" key="2">
    <source>
        <dbReference type="Proteomes" id="UP000799437"/>
    </source>
</evidence>
<proteinExistence type="predicted"/>
<keyword evidence="2" id="KW-1185">Reference proteome</keyword>
<dbReference type="RefSeq" id="XP_033598804.1">
    <property type="nucleotide sequence ID" value="XM_033749818.1"/>
</dbReference>